<reference evidence="4 5" key="1">
    <citation type="submission" date="2021-03" db="EMBL/GenBank/DDBJ databases">
        <title>Sequencing the genomes of 1000 actinobacteria strains.</title>
        <authorList>
            <person name="Klenk H.-P."/>
        </authorList>
    </citation>
    <scope>NUCLEOTIDE SEQUENCE [LARGE SCALE GENOMIC DNA]</scope>
    <source>
        <strain evidence="4 5">DSM 45516</strain>
    </source>
</reference>
<keyword evidence="5" id="KW-1185">Reference proteome</keyword>
<feature type="signal peptide" evidence="2">
    <location>
        <begin position="1"/>
        <end position="24"/>
    </location>
</feature>
<sequence length="476" mass="50215">MLRLLSVIIVAVGIGVAVSPVSQAAPPGQLAPAVIDDYLEAALESTGLPGLSAVVTQGDRVVHAAGYGHDSGGRPVSADTPMRVASLSKSFTAAAVMILVEEGRIGLDRTVSEQLPGFITADQRAAEVTVRQLLNQTSGLTDLTVDINRVQEAKSLAEYVSRLDTATLATDPGTRFKYCNVNYNLAARLVEVSSGLSFGDFLAQRVFGPLGMRHSAVSTQKISPAAGYNSLFGAWIARPELSGFLDNSGSGGVITTAADLGKWLIAQNGRGPRLLSQAALDTMHTSSPVDEYAMGWAPEGTDSTLLAHSGNLFTYTAFQAIDPATGYGYAVLANSSALHDDTYDIVNGLIALSQGRTPADVGGGRQRFELILGSIALGAVGLAILGALRSRRWAQRCAQRSWWRIALRLAPLVLPIFLFAAYPLLVSVISGGRTVTWSQLTYFAAPLTITLLVTAAAGASTVIFRAVRLRSVRSTR</sequence>
<comment type="caution">
    <text evidence="4">The sequence shown here is derived from an EMBL/GenBank/DDBJ whole genome shotgun (WGS) entry which is preliminary data.</text>
</comment>
<evidence type="ECO:0000259" key="3">
    <source>
        <dbReference type="Pfam" id="PF00144"/>
    </source>
</evidence>
<feature type="chain" id="PRO_5047487359" evidence="2">
    <location>
        <begin position="25"/>
        <end position="476"/>
    </location>
</feature>
<dbReference type="Proteomes" id="UP001519325">
    <property type="component" value="Unassembled WGS sequence"/>
</dbReference>
<evidence type="ECO:0000256" key="1">
    <source>
        <dbReference type="SAM" id="Phobius"/>
    </source>
</evidence>
<proteinExistence type="predicted"/>
<name>A0ABS4QJG6_9NOCA</name>
<organism evidence="4 5">
    <name type="scientific">Nocardia goodfellowii</name>
    <dbReference type="NCBI Taxonomy" id="882446"/>
    <lineage>
        <taxon>Bacteria</taxon>
        <taxon>Bacillati</taxon>
        <taxon>Actinomycetota</taxon>
        <taxon>Actinomycetes</taxon>
        <taxon>Mycobacteriales</taxon>
        <taxon>Nocardiaceae</taxon>
        <taxon>Nocardia</taxon>
    </lineage>
</organism>
<evidence type="ECO:0000313" key="4">
    <source>
        <dbReference type="EMBL" id="MBP2191728.1"/>
    </source>
</evidence>
<dbReference type="Gene3D" id="3.40.710.10">
    <property type="entry name" value="DD-peptidase/beta-lactamase superfamily"/>
    <property type="match status" value="1"/>
</dbReference>
<feature type="transmembrane region" description="Helical" evidence="1">
    <location>
        <begin position="409"/>
        <end position="430"/>
    </location>
</feature>
<keyword evidence="1" id="KW-0812">Transmembrane</keyword>
<dbReference type="InterPro" id="IPR050491">
    <property type="entry name" value="AmpC-like"/>
</dbReference>
<keyword evidence="2" id="KW-0732">Signal</keyword>
<dbReference type="SUPFAM" id="SSF56601">
    <property type="entry name" value="beta-lactamase/transpeptidase-like"/>
    <property type="match status" value="1"/>
</dbReference>
<feature type="domain" description="Beta-lactamase-related" evidence="3">
    <location>
        <begin position="35"/>
        <end position="345"/>
    </location>
</feature>
<dbReference type="InterPro" id="IPR001466">
    <property type="entry name" value="Beta-lactam-related"/>
</dbReference>
<dbReference type="EMBL" id="JAGGMR010000001">
    <property type="protein sequence ID" value="MBP2191728.1"/>
    <property type="molecule type" value="Genomic_DNA"/>
</dbReference>
<dbReference type="PANTHER" id="PTHR46825">
    <property type="entry name" value="D-ALANYL-D-ALANINE-CARBOXYPEPTIDASE/ENDOPEPTIDASE AMPH"/>
    <property type="match status" value="1"/>
</dbReference>
<feature type="transmembrane region" description="Helical" evidence="1">
    <location>
        <begin position="370"/>
        <end position="388"/>
    </location>
</feature>
<gene>
    <name evidence="4" type="ORF">BJ987_004629</name>
</gene>
<dbReference type="PANTHER" id="PTHR46825:SF9">
    <property type="entry name" value="BETA-LACTAMASE-RELATED DOMAIN-CONTAINING PROTEIN"/>
    <property type="match status" value="1"/>
</dbReference>
<dbReference type="RefSeq" id="WP_209893788.1">
    <property type="nucleotide sequence ID" value="NZ_JAGGMR010000001.1"/>
</dbReference>
<evidence type="ECO:0000313" key="5">
    <source>
        <dbReference type="Proteomes" id="UP001519325"/>
    </source>
</evidence>
<keyword evidence="1" id="KW-0472">Membrane</keyword>
<evidence type="ECO:0000256" key="2">
    <source>
        <dbReference type="SAM" id="SignalP"/>
    </source>
</evidence>
<feature type="transmembrane region" description="Helical" evidence="1">
    <location>
        <begin position="442"/>
        <end position="467"/>
    </location>
</feature>
<keyword evidence="1" id="KW-1133">Transmembrane helix</keyword>
<dbReference type="InterPro" id="IPR012338">
    <property type="entry name" value="Beta-lactam/transpept-like"/>
</dbReference>
<accession>A0ABS4QJG6</accession>
<dbReference type="Pfam" id="PF00144">
    <property type="entry name" value="Beta-lactamase"/>
    <property type="match status" value="1"/>
</dbReference>
<protein>
    <submittedName>
        <fullName evidence="4">CubicO group peptidase (Beta-lactamase class C family)</fullName>
    </submittedName>
</protein>